<name>A0A1H9MMK0_9BACI</name>
<feature type="signal peptide" evidence="1">
    <location>
        <begin position="1"/>
        <end position="24"/>
    </location>
</feature>
<gene>
    <name evidence="2" type="ORF">SAMN04487944_10262</name>
</gene>
<dbReference type="PANTHER" id="PTHR45982">
    <property type="entry name" value="REGULATOR OF CHROMOSOME CONDENSATION"/>
    <property type="match status" value="1"/>
</dbReference>
<keyword evidence="1" id="KW-0732">Signal</keyword>
<sequence length="163" mass="17459">MKWRKKLAAGATATMLATSLFVVNAESADAKTLLNPNQYVSALNDNVVGHAITESGELFYWTKSEGPANIGLDEIKDVANAAGYKIALTHDGEVFGWGSNQTGGLGPNVPVYESEQSQKFHSIALNNVASIDGYNDVTFAVKNDGTVWGWGRSDSYGRLAQSE</sequence>
<dbReference type="PROSITE" id="PS50012">
    <property type="entry name" value="RCC1_3"/>
    <property type="match status" value="1"/>
</dbReference>
<dbReference type="Proteomes" id="UP000199687">
    <property type="component" value="Unassembled WGS sequence"/>
</dbReference>
<dbReference type="RefSeq" id="WP_089739009.1">
    <property type="nucleotide sequence ID" value="NZ_FOGL01000002.1"/>
</dbReference>
<dbReference type="PANTHER" id="PTHR45982:SF1">
    <property type="entry name" value="REGULATOR OF CHROMOSOME CONDENSATION"/>
    <property type="match status" value="1"/>
</dbReference>
<dbReference type="EMBL" id="FOGL01000002">
    <property type="protein sequence ID" value="SER24912.1"/>
    <property type="molecule type" value="Genomic_DNA"/>
</dbReference>
<reference evidence="2 3" key="1">
    <citation type="submission" date="2016-10" db="EMBL/GenBank/DDBJ databases">
        <authorList>
            <person name="de Groot N.N."/>
        </authorList>
    </citation>
    <scope>NUCLEOTIDE SEQUENCE [LARGE SCALE GENOMIC DNA]</scope>
    <source>
        <strain evidence="2 3">CGMCC 1.7727</strain>
    </source>
</reference>
<accession>A0A1H9MMK0</accession>
<dbReference type="InterPro" id="IPR000408">
    <property type="entry name" value="Reg_chr_condens"/>
</dbReference>
<dbReference type="InterPro" id="IPR051553">
    <property type="entry name" value="Ran_GTPase-activating"/>
</dbReference>
<dbReference type="OrthoDB" id="27389at2"/>
<evidence type="ECO:0000313" key="2">
    <source>
        <dbReference type="EMBL" id="SER24912.1"/>
    </source>
</evidence>
<organism evidence="2 3">
    <name type="scientific">Gracilibacillus ureilyticus</name>
    <dbReference type="NCBI Taxonomy" id="531814"/>
    <lineage>
        <taxon>Bacteria</taxon>
        <taxon>Bacillati</taxon>
        <taxon>Bacillota</taxon>
        <taxon>Bacilli</taxon>
        <taxon>Bacillales</taxon>
        <taxon>Bacillaceae</taxon>
        <taxon>Gracilibacillus</taxon>
    </lineage>
</organism>
<feature type="chain" id="PRO_5039245844" description="Regulator of chromosome condensation (RCC1) repeat-containing protein" evidence="1">
    <location>
        <begin position="25"/>
        <end position="163"/>
    </location>
</feature>
<dbReference type="STRING" id="531814.SAMN04487944_10262"/>
<keyword evidence="3" id="KW-1185">Reference proteome</keyword>
<proteinExistence type="predicted"/>
<dbReference type="InterPro" id="IPR009091">
    <property type="entry name" value="RCC1/BLIP-II"/>
</dbReference>
<dbReference type="Gene3D" id="2.130.10.30">
    <property type="entry name" value="Regulator of chromosome condensation 1/beta-lactamase-inhibitor protein II"/>
    <property type="match status" value="1"/>
</dbReference>
<evidence type="ECO:0000313" key="3">
    <source>
        <dbReference type="Proteomes" id="UP000199687"/>
    </source>
</evidence>
<evidence type="ECO:0008006" key="4">
    <source>
        <dbReference type="Google" id="ProtNLM"/>
    </source>
</evidence>
<dbReference type="AlphaFoldDB" id="A0A1H9MMK0"/>
<evidence type="ECO:0000256" key="1">
    <source>
        <dbReference type="SAM" id="SignalP"/>
    </source>
</evidence>
<dbReference type="SUPFAM" id="SSF50985">
    <property type="entry name" value="RCC1/BLIP-II"/>
    <property type="match status" value="1"/>
</dbReference>
<protein>
    <recommendedName>
        <fullName evidence="4">Regulator of chromosome condensation (RCC1) repeat-containing protein</fullName>
    </recommendedName>
</protein>